<name>A0A286F6R1_9BACT</name>
<organism evidence="12 13">
    <name type="scientific">Spirosoma fluviale</name>
    <dbReference type="NCBI Taxonomy" id="1597977"/>
    <lineage>
        <taxon>Bacteria</taxon>
        <taxon>Pseudomonadati</taxon>
        <taxon>Bacteroidota</taxon>
        <taxon>Cytophagia</taxon>
        <taxon>Cytophagales</taxon>
        <taxon>Cytophagaceae</taxon>
        <taxon>Spirosoma</taxon>
    </lineage>
</organism>
<dbReference type="NCBIfam" id="TIGR01104">
    <property type="entry name" value="V_PPase"/>
    <property type="match status" value="1"/>
</dbReference>
<dbReference type="Pfam" id="PF03030">
    <property type="entry name" value="H_PPase"/>
    <property type="match status" value="1"/>
</dbReference>
<dbReference type="EC" id="7.2.3.1" evidence="9"/>
<evidence type="ECO:0000313" key="12">
    <source>
        <dbReference type="EMBL" id="SOD78905.1"/>
    </source>
</evidence>
<dbReference type="NCBIfam" id="NF001955">
    <property type="entry name" value="PRK00733.2-4"/>
    <property type="match status" value="1"/>
</dbReference>
<dbReference type="InterPro" id="IPR004131">
    <property type="entry name" value="PPase-energised_H-pump"/>
</dbReference>
<dbReference type="InterPro" id="IPR036737">
    <property type="entry name" value="OmpA-like_sf"/>
</dbReference>
<dbReference type="Gene3D" id="3.30.1330.60">
    <property type="entry name" value="OmpA-like domain"/>
    <property type="match status" value="1"/>
</dbReference>
<dbReference type="GO" id="GO:0000287">
    <property type="term" value="F:magnesium ion binding"/>
    <property type="evidence" value="ECO:0007669"/>
    <property type="project" value="UniProtKB-UniRule"/>
</dbReference>
<sequence>MNYSVYLVPILGIIGLLVMFTKFMWVSKQEAGDARMQEIAGYIADGAIAFLKAEWRVLTYFGIIVALLLAYMGSLVPNSSPLIGFSFILGAFLSALAGYIGMNIATKANVRTAHAARTSLTKALEVSFTGGSVMGIGVAGIAVLGLGGLFIVLYKLYVEPSGDVNGLPMEKALEVLAGFSLGAESIALFARVGGGIYTKAADVGADLVGKVEAGIPEDDPRNPATIADNVGDNVGDVAGMGADLFGSYVATILATMVLGREIVIPNDPIIGHAPIVLPMVIAGLGLIFSIIATYFVRVKDDNGNVQAALNLGNWASIGITLVASYFLVNAMLPEGIMSIRGVEFDRMDVFYAIVTGLVVGALMSIITEYYTAMGRRPVLSIIRQSATGAATNIIGGLSVGMESTVLPILVLAAGIYTSYHFAGLYGVAISAAGMMATTAMQLAIDAFGPIADNAGGIAEMSYLPEEVRGRTDILDAVGNTTAASGKGFAIASAALTALALFAAFVGLSGISAIDIYKADVLAGLFVGGMIPYIFSSLAIAAVGRAAMAMVEEVRRQFREIPGIMEGTGKPEYEKCVAISTQASIREMILPGAIALTVPVIVGFIFGPEVLGGVLAGVTVSGVLMGIFMNNAGGAWDNAKKSFEKGVLINGEMFYKKSEPHKASVTGDTVGDPFKDTSGPSMNILIKLMSIVSLVIAPYIAVKSTSASEGNREGITAQGGMPGVDLEKSTAAENITVTDNVLKFKNDKTGVDLNLSGVGKIEEQLIEFINSDKAVDKETWFDFDKLTFETGKATLKPESQVQLGNVAQILKAYPTVKVKVGGYTDNTGVVASNLKLSQDRANSVRVELEKLGIDKDRLAAEGYGQEHPVASNDTEEGRAQNRRISMRVTEK</sequence>
<accession>A0A286F6R1</accession>
<evidence type="ECO:0000313" key="13">
    <source>
        <dbReference type="Proteomes" id="UP000219452"/>
    </source>
</evidence>
<evidence type="ECO:0000256" key="4">
    <source>
        <dbReference type="ARBA" id="ARBA00022842"/>
    </source>
</evidence>
<dbReference type="EMBL" id="OCNH01000001">
    <property type="protein sequence ID" value="SOD78905.1"/>
    <property type="molecule type" value="Genomic_DNA"/>
</dbReference>
<feature type="transmembrane region" description="Helical" evidence="9">
    <location>
        <begin position="126"/>
        <end position="154"/>
    </location>
</feature>
<dbReference type="GO" id="GO:0009678">
    <property type="term" value="F:diphosphate hydrolysis-driven proton transmembrane transporter activity"/>
    <property type="evidence" value="ECO:0007669"/>
    <property type="project" value="UniProtKB-UniRule"/>
</dbReference>
<reference evidence="13" key="1">
    <citation type="submission" date="2017-09" db="EMBL/GenBank/DDBJ databases">
        <authorList>
            <person name="Varghese N."/>
            <person name="Submissions S."/>
        </authorList>
    </citation>
    <scope>NUCLEOTIDE SEQUENCE [LARGE SCALE GENOMIC DNA]</scope>
    <source>
        <strain evidence="13">DSM 29961</strain>
    </source>
</reference>
<feature type="transmembrane region" description="Helical" evidence="9">
    <location>
        <begin position="488"/>
        <end position="510"/>
    </location>
</feature>
<keyword evidence="5 9" id="KW-1278">Translocase</keyword>
<evidence type="ECO:0000256" key="5">
    <source>
        <dbReference type="ARBA" id="ARBA00022967"/>
    </source>
</evidence>
<feature type="site" description="Determinant of potassium dependence" evidence="9">
    <location>
        <position position="482"/>
    </location>
</feature>
<evidence type="ECO:0000256" key="3">
    <source>
        <dbReference type="ARBA" id="ARBA00022692"/>
    </source>
</evidence>
<dbReference type="RefSeq" id="WP_097124392.1">
    <property type="nucleotide sequence ID" value="NZ_OCNH01000001.1"/>
</dbReference>
<keyword evidence="3 9" id="KW-0812">Transmembrane</keyword>
<comment type="function">
    <text evidence="9">Sodium pump that utilizes the energy of pyrophosphate hydrolysis as the driving force for Na(+) movement across the membrane.</text>
</comment>
<comment type="subunit">
    <text evidence="9">Homodimer.</text>
</comment>
<keyword evidence="8 9" id="KW-0472">Membrane</keyword>
<evidence type="ECO:0000256" key="2">
    <source>
        <dbReference type="ARBA" id="ARBA00022448"/>
    </source>
</evidence>
<keyword evidence="9" id="KW-1003">Cell membrane</keyword>
<feature type="transmembrane region" description="Helical" evidence="9">
    <location>
        <begin position="82"/>
        <end position="105"/>
    </location>
</feature>
<comment type="caution">
    <text evidence="9">Lacks conserved residue(s) required for the propagation of feature annotation.</text>
</comment>
<protein>
    <recommendedName>
        <fullName evidence="9">Putative K(+)-stimulated pyrophosphate-energized sodium pump</fullName>
        <ecNumber evidence="9">7.2.3.1</ecNumber>
    </recommendedName>
    <alternativeName>
        <fullName evidence="9">Membrane-bound sodium-translocating pyrophosphatase</fullName>
    </alternativeName>
    <alternativeName>
        <fullName evidence="9">Pyrophosphate-energized inorganic pyrophosphatase</fullName>
        <shortName evidence="9">Na(+)-PPase</shortName>
    </alternativeName>
</protein>
<keyword evidence="2 9" id="KW-0813">Transport</keyword>
<feature type="transmembrane region" description="Helical" evidence="9">
    <location>
        <begin position="275"/>
        <end position="296"/>
    </location>
</feature>
<keyword evidence="4 9" id="KW-0460">Magnesium</keyword>
<gene>
    <name evidence="9" type="primary">hppA</name>
    <name evidence="12" type="ORF">SAMN06269250_0700</name>
</gene>
<keyword evidence="13" id="KW-1185">Reference proteome</keyword>
<dbReference type="Pfam" id="PF00691">
    <property type="entry name" value="OmpA"/>
    <property type="match status" value="1"/>
</dbReference>
<dbReference type="HAMAP" id="MF_01129">
    <property type="entry name" value="PPase_energized_pump"/>
    <property type="match status" value="1"/>
</dbReference>
<evidence type="ECO:0000256" key="10">
    <source>
        <dbReference type="SAM" id="MobiDB-lite"/>
    </source>
</evidence>
<keyword evidence="9" id="KW-0915">Sodium</keyword>
<feature type="transmembrane region" description="Helical" evidence="9">
    <location>
        <begin position="405"/>
        <end position="427"/>
    </location>
</feature>
<feature type="transmembrane region" description="Helical" evidence="9">
    <location>
        <begin position="612"/>
        <end position="631"/>
    </location>
</feature>
<feature type="transmembrane region" description="Helical" evidence="9">
    <location>
        <begin position="57"/>
        <end position="76"/>
    </location>
</feature>
<dbReference type="PRINTS" id="PR01021">
    <property type="entry name" value="OMPADOMAIN"/>
</dbReference>
<feature type="transmembrane region" description="Helical" evidence="9">
    <location>
        <begin position="308"/>
        <end position="328"/>
    </location>
</feature>
<comment type="similarity">
    <text evidence="9">Belongs to the H(+)-translocating pyrophosphatase (TC 3.A.10) family. K(+)-stimulated subfamily.</text>
</comment>
<evidence type="ECO:0000256" key="8">
    <source>
        <dbReference type="ARBA" id="ARBA00023136"/>
    </source>
</evidence>
<feature type="transmembrane region" description="Helical" evidence="9">
    <location>
        <begin position="6"/>
        <end position="26"/>
    </location>
</feature>
<dbReference type="GO" id="GO:0006814">
    <property type="term" value="P:sodium ion transport"/>
    <property type="evidence" value="ECO:0007669"/>
    <property type="project" value="UniProtKB-UniRule"/>
</dbReference>
<dbReference type="CDD" id="cd07185">
    <property type="entry name" value="OmpA_C-like"/>
    <property type="match status" value="1"/>
</dbReference>
<dbReference type="GO" id="GO:0030955">
    <property type="term" value="F:potassium ion binding"/>
    <property type="evidence" value="ECO:0007669"/>
    <property type="project" value="UniProtKB-UniRule"/>
</dbReference>
<dbReference type="InterPro" id="IPR006664">
    <property type="entry name" value="OMP_bac"/>
</dbReference>
<dbReference type="Proteomes" id="UP000219452">
    <property type="component" value="Unassembled WGS sequence"/>
</dbReference>
<dbReference type="GO" id="GO:0012505">
    <property type="term" value="C:endomembrane system"/>
    <property type="evidence" value="ECO:0007669"/>
    <property type="project" value="UniProtKB-SubCell"/>
</dbReference>
<comment type="cofactor">
    <cofactor evidence="9">
        <name>Mg(2+)</name>
        <dbReference type="ChEBI" id="CHEBI:18420"/>
    </cofactor>
</comment>
<feature type="transmembrane region" description="Helical" evidence="9">
    <location>
        <begin position="530"/>
        <end position="550"/>
    </location>
</feature>
<evidence type="ECO:0000256" key="9">
    <source>
        <dbReference type="HAMAP-Rule" id="MF_01129"/>
    </source>
</evidence>
<comment type="catalytic activity">
    <reaction evidence="9">
        <text>Na(+)(in) + diphosphate + H2O = Na(+)(out) + 2 phosphate + H(+)</text>
        <dbReference type="Rhea" id="RHEA:57884"/>
        <dbReference type="ChEBI" id="CHEBI:15377"/>
        <dbReference type="ChEBI" id="CHEBI:15378"/>
        <dbReference type="ChEBI" id="CHEBI:29101"/>
        <dbReference type="ChEBI" id="CHEBI:33019"/>
        <dbReference type="ChEBI" id="CHEBI:43474"/>
        <dbReference type="EC" id="7.2.3.1"/>
    </reaction>
</comment>
<feature type="transmembrane region" description="Helical" evidence="9">
    <location>
        <begin position="245"/>
        <end position="263"/>
    </location>
</feature>
<comment type="activity regulation">
    <text evidence="9">Requires K(+) for maximal activity.</text>
</comment>
<dbReference type="OrthoDB" id="9808652at2"/>
<dbReference type="InterPro" id="IPR006665">
    <property type="entry name" value="OmpA-like"/>
</dbReference>
<proteinExistence type="inferred from homology"/>
<evidence type="ECO:0000256" key="6">
    <source>
        <dbReference type="ARBA" id="ARBA00022989"/>
    </source>
</evidence>
<feature type="transmembrane region" description="Helical" evidence="9">
    <location>
        <begin position="349"/>
        <end position="370"/>
    </location>
</feature>
<dbReference type="NCBIfam" id="NF001960">
    <property type="entry name" value="PRK00733.3-5"/>
    <property type="match status" value="1"/>
</dbReference>
<feature type="domain" description="OmpA-like" evidence="11">
    <location>
        <begin position="774"/>
        <end position="890"/>
    </location>
</feature>
<feature type="region of interest" description="Disordered" evidence="10">
    <location>
        <begin position="861"/>
        <end position="890"/>
    </location>
</feature>
<evidence type="ECO:0000256" key="7">
    <source>
        <dbReference type="ARBA" id="ARBA00023065"/>
    </source>
</evidence>
<keyword evidence="6 9" id="KW-1133">Transmembrane helix</keyword>
<dbReference type="PROSITE" id="PS51123">
    <property type="entry name" value="OMPA_2"/>
    <property type="match status" value="1"/>
</dbReference>
<dbReference type="GO" id="GO:0005886">
    <property type="term" value="C:plasma membrane"/>
    <property type="evidence" value="ECO:0007669"/>
    <property type="project" value="UniProtKB-SubCell"/>
</dbReference>
<keyword evidence="9" id="KW-0739">Sodium transport</keyword>
<evidence type="ECO:0000256" key="1">
    <source>
        <dbReference type="ARBA" id="ARBA00004127"/>
    </source>
</evidence>
<feature type="transmembrane region" description="Helical" evidence="9">
    <location>
        <begin position="587"/>
        <end position="606"/>
    </location>
</feature>
<comment type="subcellular location">
    <subcellularLocation>
        <location evidence="9">Cell membrane</location>
        <topology evidence="9">Multi-pass membrane protein</topology>
    </subcellularLocation>
    <subcellularLocation>
        <location evidence="1">Endomembrane system</location>
        <topology evidence="1">Multi-pass membrane protein</topology>
    </subcellularLocation>
</comment>
<dbReference type="GO" id="GO:0004427">
    <property type="term" value="F:inorganic diphosphate phosphatase activity"/>
    <property type="evidence" value="ECO:0007669"/>
    <property type="project" value="UniProtKB-UniRule"/>
</dbReference>
<dbReference type="SUPFAM" id="SSF103088">
    <property type="entry name" value="OmpA-like"/>
    <property type="match status" value="1"/>
</dbReference>
<dbReference type="PANTHER" id="PTHR31998">
    <property type="entry name" value="K(+)-INSENSITIVE PYROPHOSPHATE-ENERGIZED PROTON PUMP"/>
    <property type="match status" value="1"/>
</dbReference>
<evidence type="ECO:0000259" key="11">
    <source>
        <dbReference type="PROSITE" id="PS51123"/>
    </source>
</evidence>
<dbReference type="AlphaFoldDB" id="A0A286F6R1"/>
<keyword evidence="9" id="KW-0630">Potassium</keyword>
<keyword evidence="7 9" id="KW-0406">Ion transport</keyword>